<dbReference type="Pfam" id="PF03732">
    <property type="entry name" value="Retrotrans_gag"/>
    <property type="match status" value="1"/>
</dbReference>
<gene>
    <name evidence="5" type="primary">LOC107009837</name>
</gene>
<dbReference type="Gene3D" id="3.10.10.10">
    <property type="entry name" value="HIV Type 1 Reverse Transcriptase, subunit A, domain 1"/>
    <property type="match status" value="1"/>
</dbReference>
<evidence type="ECO:0000259" key="3">
    <source>
        <dbReference type="PROSITE" id="PS50994"/>
    </source>
</evidence>
<reference evidence="5" key="2">
    <citation type="submission" date="2025-08" db="UniProtKB">
        <authorList>
            <consortium name="RefSeq"/>
        </authorList>
    </citation>
    <scope>IDENTIFICATION</scope>
</reference>
<dbReference type="InterPro" id="IPR001584">
    <property type="entry name" value="Integrase_cat-core"/>
</dbReference>
<dbReference type="Gene3D" id="2.40.70.10">
    <property type="entry name" value="Acid Proteases"/>
    <property type="match status" value="1"/>
</dbReference>
<evidence type="ECO:0000313" key="5">
    <source>
        <dbReference type="RefSeq" id="XP_015064651.1"/>
    </source>
</evidence>
<name>A0ABM1G1K8_SOLPN</name>
<dbReference type="Gene3D" id="3.30.420.10">
    <property type="entry name" value="Ribonuclease H-like superfamily/Ribonuclease H"/>
    <property type="match status" value="1"/>
</dbReference>
<dbReference type="InterPro" id="IPR043502">
    <property type="entry name" value="DNA/RNA_pol_sf"/>
</dbReference>
<feature type="region of interest" description="Disordered" evidence="1">
    <location>
        <begin position="1"/>
        <end position="27"/>
    </location>
</feature>
<dbReference type="SUPFAM" id="SSF56672">
    <property type="entry name" value="DNA/RNA polymerases"/>
    <property type="match status" value="1"/>
</dbReference>
<evidence type="ECO:0000256" key="1">
    <source>
        <dbReference type="SAM" id="MobiDB-lite"/>
    </source>
</evidence>
<evidence type="ECO:0000313" key="4">
    <source>
        <dbReference type="Proteomes" id="UP000694930"/>
    </source>
</evidence>
<dbReference type="PROSITE" id="PS50994">
    <property type="entry name" value="INTEGRASE"/>
    <property type="match status" value="1"/>
</dbReference>
<feature type="compositionally biased region" description="Polar residues" evidence="1">
    <location>
        <begin position="16"/>
        <end position="25"/>
    </location>
</feature>
<feature type="domain" description="Integrase catalytic" evidence="3">
    <location>
        <begin position="1436"/>
        <end position="1550"/>
    </location>
</feature>
<organism evidence="4 5">
    <name type="scientific">Solanum pennellii</name>
    <name type="common">Tomato</name>
    <name type="synonym">Lycopersicon pennellii</name>
    <dbReference type="NCBI Taxonomy" id="28526"/>
    <lineage>
        <taxon>Eukaryota</taxon>
        <taxon>Viridiplantae</taxon>
        <taxon>Streptophyta</taxon>
        <taxon>Embryophyta</taxon>
        <taxon>Tracheophyta</taxon>
        <taxon>Spermatophyta</taxon>
        <taxon>Magnoliopsida</taxon>
        <taxon>eudicotyledons</taxon>
        <taxon>Gunneridae</taxon>
        <taxon>Pentapetalae</taxon>
        <taxon>asterids</taxon>
        <taxon>lamiids</taxon>
        <taxon>Solanales</taxon>
        <taxon>Solanaceae</taxon>
        <taxon>Solanoideae</taxon>
        <taxon>Solaneae</taxon>
        <taxon>Solanum</taxon>
        <taxon>Solanum subgen. Lycopersicon</taxon>
    </lineage>
</organism>
<reference evidence="4" key="1">
    <citation type="journal article" date="2014" name="Nat. Genet.">
        <title>The genome of the stress-tolerant wild tomato species Solanum pennellii.</title>
        <authorList>
            <person name="Bolger A."/>
            <person name="Scossa F."/>
            <person name="Bolger M.E."/>
            <person name="Lanz C."/>
            <person name="Maumus F."/>
            <person name="Tohge T."/>
            <person name="Quesneville H."/>
            <person name="Alseekh S."/>
            <person name="Sorensen I."/>
            <person name="Lichtenstein G."/>
            <person name="Fich E.A."/>
            <person name="Conte M."/>
            <person name="Keller H."/>
            <person name="Schneeberger K."/>
            <person name="Schwacke R."/>
            <person name="Ofner I."/>
            <person name="Vrebalov J."/>
            <person name="Xu Y."/>
            <person name="Osorio S."/>
            <person name="Aflitos S.A."/>
            <person name="Schijlen E."/>
            <person name="Jimenez-Gomez J.M."/>
            <person name="Ryngajllo M."/>
            <person name="Kimura S."/>
            <person name="Kumar R."/>
            <person name="Koenig D."/>
            <person name="Headland L.R."/>
            <person name="Maloof J.N."/>
            <person name="Sinha N."/>
            <person name="van Ham R.C."/>
            <person name="Lankhorst R.K."/>
            <person name="Mao L."/>
            <person name="Vogel A."/>
            <person name="Arsova B."/>
            <person name="Panstruga R."/>
            <person name="Fei Z."/>
            <person name="Rose J.K."/>
            <person name="Zamir D."/>
            <person name="Carrari F."/>
            <person name="Giovannoni J.J."/>
            <person name="Weigel D."/>
            <person name="Usadel B."/>
            <person name="Fernie A.R."/>
        </authorList>
    </citation>
    <scope>NUCLEOTIDE SEQUENCE [LARGE SCALE GENOMIC DNA]</scope>
    <source>
        <strain evidence="4">cv. LA0716</strain>
    </source>
</reference>
<dbReference type="GeneID" id="107009837"/>
<dbReference type="CDD" id="cd01647">
    <property type="entry name" value="RT_LTR"/>
    <property type="match status" value="1"/>
</dbReference>
<proteinExistence type="predicted"/>
<evidence type="ECO:0000259" key="2">
    <source>
        <dbReference type="PROSITE" id="PS50174"/>
    </source>
</evidence>
<dbReference type="RefSeq" id="XP_015064651.1">
    <property type="nucleotide sequence ID" value="XM_015209165.1"/>
</dbReference>
<protein>
    <submittedName>
        <fullName evidence="5">Uncharacterized protein LOC107009837</fullName>
    </submittedName>
</protein>
<dbReference type="PANTHER" id="PTHR32108">
    <property type="entry name" value="DNA-DIRECTED RNA POLYMERASE SUBUNIT ALPHA"/>
    <property type="match status" value="1"/>
</dbReference>
<feature type="domain" description="G-patch" evidence="2">
    <location>
        <begin position="961"/>
        <end position="999"/>
    </location>
</feature>
<dbReference type="SUPFAM" id="SSF53098">
    <property type="entry name" value="Ribonuclease H-like"/>
    <property type="match status" value="1"/>
</dbReference>
<accession>A0ABM1G1K8</accession>
<feature type="region of interest" description="Disordered" evidence="1">
    <location>
        <begin position="113"/>
        <end position="135"/>
    </location>
</feature>
<dbReference type="PROSITE" id="PS50174">
    <property type="entry name" value="G_PATCH"/>
    <property type="match status" value="1"/>
</dbReference>
<dbReference type="Gene3D" id="3.30.70.270">
    <property type="match status" value="2"/>
</dbReference>
<dbReference type="CDD" id="cd00303">
    <property type="entry name" value="retropepsin_like"/>
    <property type="match status" value="1"/>
</dbReference>
<sequence length="1574" mass="178387">MAPKDGNESDNDEEIQNQMTSQEIGTTEEIRALKQQMAEMYEAWMSGQPPPSSIRDYFNTNMSHPIQVLTSDPIYPPGFSPYANTFNVAGTSMVRPSNTPVISNPLFVSTAPTNSIPQPTMVPKSNSDPPPKVRRDQSYTLEEDIKIQSSHPHIHQYSSPVEIERMVKNEEHEEMTKKMKSLEQSIRDMLGLGGHKGISFSDLCMFPHVHLPAGLKTPKFEKYDGHGDPISHLKRYCNQLRGAEGKKELLMAYFGESLVGIASEWFIDQDITNWHTWDDLARCFVQKFQYNIDIVLDRSSLANTRKKTTENFREYAIRWTEQAARVKPPMKESEMIDVFLQAQEPDYFHYLLSAVGKTFAEVIKVGEMVENGIKSGKSVSQAALKATTKVLQNGSGNIGGKKRREDVATIVSAPRTHVQGNSPQHYFPSQAPQYSVPYTPYHVFNAQPIAPPSYPQWRAPTPQNHPPPPQVHQNTARIPFRPRPQYKKGNGVKDEFTPIGESYASLFQKLRTLNVLSPIERKMSNPPPRNLDYSQHCAYCSNAPGHNIERCWYLKRAIQDLIDSNRIIVESPSRPNISQNPLPRHTETNMLEMMKGHEEFASPYKPILRVGTGIEKSANVVDSKMMPLGEESVLEKLSPSNTPILTVKGALEDVWASPSKAKSFVPKRPNKPILIVQGAHIPPVIIRPVSQLPMTNPKVVPWNYEPTVVTYKGKEVDEEIDEVGGITRSGRCYVPMELRKTKNDQIQIKSPVTEGEVEEFLRKMKLSDYSVVEQLRKTLAHISLLSLLIHSDEHRKDVMKILNEAHVLSKVTKLNVSAERVQPNNVCVRAFDGSKPDAIGEIELVLTIGPVDFTVNFQVLDINASYNLLLGRPWVHKAGAVPSTLHQMIKFEYDRQEVIVRGEGDLSIYKESSCPFIKADNENEALVYQAFEVVVIEHVPEGSVISKPNMPIASVMVVNELLKHGFEPGKGLGICLQGRDYPLSLRKSIGTYGLGYQPRIEDKVKAKKNKRDVWSLTKPIQPIYKSFIKTCATGSYQSSFPEPVMKVSEEMINYFQDLLVEVDMVELGEGTSDRDVQFIGPDVKLNNWEATPLPVKDESCSFYANSSDMTCMQNFSPDLNIQSNLRPNIEIISQEIEYDEDRVFEEVRRDFNHFENKSNPNMSEIETINLGDQEIIKETTISVHVRHQKDDIIQALFDYKDVFASSYDDMPGLSTDMVVHKLPIDPNFPPIKQKLRKLKIDMSIIIKEEITKQLEAKFIQVAQYPSWLANIVPVPKKDGKVRMCVDYRDLNKASPKDDFRLPNIHILLDNCAKHEVVSFVDCYAGYHQIIMDDEDAEKTSFITPWGTYCYRVMPFGLKNAGSNHVKDLRRFFERLRRYNLKLIPAKCVFGVPSGKLLGFLVSRRGTELDPSKIKAIQELPPPKNKTEWVEAVTFKSVTKKVVVDFIHFNIICRFGIPKVIITDNAANLNSHLMQEVCYQFKIEHRNSTSYRPKANGAVEAANKNIKKILRKIVESSRQWHEKLPFALLGYRTTVRTLVGATPYSLVYGTEAVIPAEIEIPSLRIIVEAEIDDDE</sequence>
<dbReference type="InterPro" id="IPR000467">
    <property type="entry name" value="G_patch_dom"/>
</dbReference>
<keyword evidence="4" id="KW-1185">Reference proteome</keyword>
<dbReference type="Proteomes" id="UP000694930">
    <property type="component" value="Chromosome 2"/>
</dbReference>
<dbReference type="InterPro" id="IPR000477">
    <property type="entry name" value="RT_dom"/>
</dbReference>
<dbReference type="InterPro" id="IPR012337">
    <property type="entry name" value="RNaseH-like_sf"/>
</dbReference>
<dbReference type="Pfam" id="PF00078">
    <property type="entry name" value="RVT_1"/>
    <property type="match status" value="1"/>
</dbReference>
<dbReference type="InterPro" id="IPR005162">
    <property type="entry name" value="Retrotrans_gag_dom"/>
</dbReference>
<dbReference type="InterPro" id="IPR043128">
    <property type="entry name" value="Rev_trsase/Diguanyl_cyclase"/>
</dbReference>
<dbReference type="InterPro" id="IPR036397">
    <property type="entry name" value="RNaseH_sf"/>
</dbReference>
<feature type="compositionally biased region" description="Polar residues" evidence="1">
    <location>
        <begin position="113"/>
        <end position="127"/>
    </location>
</feature>
<dbReference type="PANTHER" id="PTHR32108:SF9">
    <property type="entry name" value="REVERSE TRANSCRIPTASE RNASE H-LIKE DOMAIN-CONTAINING PROTEIN"/>
    <property type="match status" value="1"/>
</dbReference>
<dbReference type="InterPro" id="IPR021109">
    <property type="entry name" value="Peptidase_aspartic_dom_sf"/>
</dbReference>